<organism evidence="2 3">
    <name type="scientific">Eucalyptus globulus</name>
    <name type="common">Tasmanian blue gum</name>
    <dbReference type="NCBI Taxonomy" id="34317"/>
    <lineage>
        <taxon>Eukaryota</taxon>
        <taxon>Viridiplantae</taxon>
        <taxon>Streptophyta</taxon>
        <taxon>Embryophyta</taxon>
        <taxon>Tracheophyta</taxon>
        <taxon>Spermatophyta</taxon>
        <taxon>Magnoliopsida</taxon>
        <taxon>eudicotyledons</taxon>
        <taxon>Gunneridae</taxon>
        <taxon>Pentapetalae</taxon>
        <taxon>rosids</taxon>
        <taxon>malvids</taxon>
        <taxon>Myrtales</taxon>
        <taxon>Myrtaceae</taxon>
        <taxon>Myrtoideae</taxon>
        <taxon>Eucalypteae</taxon>
        <taxon>Eucalyptus</taxon>
    </lineage>
</organism>
<evidence type="ECO:0000256" key="1">
    <source>
        <dbReference type="SAM" id="MobiDB-lite"/>
    </source>
</evidence>
<sequence>MTFMGDADREADPGSVRTLAQKCRTRRQRKERRRRRVTRATRAARSGRPLRAFLTERKYSENGERTPEGEDSKREREGECGQKASFSRSLRSRRDEESQNEVRSGNSEAKKRPFRDGAPAGPLLLEEAAATSLGIWRKLSSTEPVAGALSRCNNGGSIHMPAII</sequence>
<dbReference type="EMBL" id="JBJKBG010000006">
    <property type="protein sequence ID" value="KAL3737369.1"/>
    <property type="molecule type" value="Genomic_DNA"/>
</dbReference>
<protein>
    <submittedName>
        <fullName evidence="2">Uncharacterized protein</fullName>
    </submittedName>
</protein>
<evidence type="ECO:0000313" key="2">
    <source>
        <dbReference type="EMBL" id="KAL3737369.1"/>
    </source>
</evidence>
<keyword evidence="3" id="KW-1185">Reference proteome</keyword>
<feature type="compositionally biased region" description="Basic and acidic residues" evidence="1">
    <location>
        <begin position="1"/>
        <end position="12"/>
    </location>
</feature>
<feature type="compositionally biased region" description="Basic and acidic residues" evidence="1">
    <location>
        <begin position="54"/>
        <end position="80"/>
    </location>
</feature>
<proteinExistence type="predicted"/>
<dbReference type="AlphaFoldDB" id="A0ABD3KGB5"/>
<feature type="region of interest" description="Disordered" evidence="1">
    <location>
        <begin position="1"/>
        <end position="120"/>
    </location>
</feature>
<accession>A0ABD3KGB5</accession>
<feature type="compositionally biased region" description="Basic residues" evidence="1">
    <location>
        <begin position="23"/>
        <end position="39"/>
    </location>
</feature>
<dbReference type="Proteomes" id="UP001634007">
    <property type="component" value="Unassembled WGS sequence"/>
</dbReference>
<comment type="caution">
    <text evidence="2">The sequence shown here is derived from an EMBL/GenBank/DDBJ whole genome shotgun (WGS) entry which is preliminary data.</text>
</comment>
<name>A0ABD3KGB5_EUCGL</name>
<evidence type="ECO:0000313" key="3">
    <source>
        <dbReference type="Proteomes" id="UP001634007"/>
    </source>
</evidence>
<reference evidence="2 3" key="1">
    <citation type="submission" date="2024-11" db="EMBL/GenBank/DDBJ databases">
        <title>Chromosome-level genome assembly of Eucalyptus globulus Labill. provides insights into its genome evolution.</title>
        <authorList>
            <person name="Li X."/>
        </authorList>
    </citation>
    <scope>NUCLEOTIDE SEQUENCE [LARGE SCALE GENOMIC DNA]</scope>
    <source>
        <strain evidence="2">CL2024</strain>
        <tissue evidence="2">Fresh tender leaves</tissue>
    </source>
</reference>
<gene>
    <name evidence="2" type="ORF">ACJRO7_026182</name>
</gene>